<dbReference type="InterPro" id="IPR036116">
    <property type="entry name" value="FN3_sf"/>
</dbReference>
<evidence type="ECO:0000313" key="2">
    <source>
        <dbReference type="EMBL" id="MFM9649251.1"/>
    </source>
</evidence>
<reference evidence="2 3" key="1">
    <citation type="submission" date="2024-12" db="EMBL/GenBank/DDBJ databases">
        <title>Forecasting of Potato common scab and diversities of Pathogenic streptomyces spp. in china.</title>
        <authorList>
            <person name="Handique U."/>
            <person name="Wu J."/>
        </authorList>
    </citation>
    <scope>NUCLEOTIDE SEQUENCE [LARGE SCALE GENOMIC DNA]</scope>
    <source>
        <strain evidence="2 3">ZRIMU1585</strain>
    </source>
</reference>
<evidence type="ECO:0000256" key="1">
    <source>
        <dbReference type="SAM" id="SignalP"/>
    </source>
</evidence>
<evidence type="ECO:0000313" key="3">
    <source>
        <dbReference type="Proteomes" id="UP001631993"/>
    </source>
</evidence>
<dbReference type="Proteomes" id="UP001631993">
    <property type="component" value="Unassembled WGS sequence"/>
</dbReference>
<gene>
    <name evidence="2" type="ORF">ACKI1S_24270</name>
</gene>
<dbReference type="RefSeq" id="WP_369276963.1">
    <property type="nucleotide sequence ID" value="NZ_JBJVMW010000026.1"/>
</dbReference>
<proteinExistence type="predicted"/>
<protein>
    <recommendedName>
        <fullName evidence="4">Ig-like domain-containing protein</fullName>
    </recommendedName>
</protein>
<keyword evidence="1" id="KW-0732">Signal</keyword>
<feature type="signal peptide" evidence="1">
    <location>
        <begin position="1"/>
        <end position="28"/>
    </location>
</feature>
<evidence type="ECO:0008006" key="4">
    <source>
        <dbReference type="Google" id="ProtNLM"/>
    </source>
</evidence>
<organism evidence="2 3">
    <name type="scientific">Streptomyces galilaeus</name>
    <dbReference type="NCBI Taxonomy" id="33899"/>
    <lineage>
        <taxon>Bacteria</taxon>
        <taxon>Bacillati</taxon>
        <taxon>Actinomycetota</taxon>
        <taxon>Actinomycetes</taxon>
        <taxon>Kitasatosporales</taxon>
        <taxon>Streptomycetaceae</taxon>
        <taxon>Streptomyces</taxon>
    </lineage>
</organism>
<feature type="chain" id="PRO_5045381424" description="Ig-like domain-containing protein" evidence="1">
    <location>
        <begin position="29"/>
        <end position="168"/>
    </location>
</feature>
<dbReference type="EMBL" id="JBJVNE010000012">
    <property type="protein sequence ID" value="MFM9649251.1"/>
    <property type="molecule type" value="Genomic_DNA"/>
</dbReference>
<keyword evidence="3" id="KW-1185">Reference proteome</keyword>
<dbReference type="SUPFAM" id="SSF49265">
    <property type="entry name" value="Fibronectin type III"/>
    <property type="match status" value="1"/>
</dbReference>
<accession>A0ABW9IL93</accession>
<comment type="caution">
    <text evidence="2">The sequence shown here is derived from an EMBL/GenBank/DDBJ whole genome shotgun (WGS) entry which is preliminary data.</text>
</comment>
<sequence>MKNLSATRLRTTMTVAAAGGLLVAGLTAAPGAGASEATAQLQSSVKGPYTPCYTDGETYNKGTPVGSAPLKWKYSTTPYAGARYDRCRNTVTLYYGGYKAPSWYKVKWTLSPAGETHRYNDYAAGSRKLVLTATHAEGQYTTYTVQVRACSGTLCTAWSPIVYLSYYP</sequence>
<name>A0ABW9IL93_STRGJ</name>